<evidence type="ECO:0000256" key="7">
    <source>
        <dbReference type="ARBA" id="ARBA00037847"/>
    </source>
</evidence>
<dbReference type="PROSITE" id="PS50076">
    <property type="entry name" value="DNAJ_2"/>
    <property type="match status" value="1"/>
</dbReference>
<evidence type="ECO:0000259" key="12">
    <source>
        <dbReference type="PROSITE" id="PS51294"/>
    </source>
</evidence>
<evidence type="ECO:0000256" key="3">
    <source>
        <dbReference type="ARBA" id="ARBA00022692"/>
    </source>
</evidence>
<feature type="region of interest" description="Disordered" evidence="8">
    <location>
        <begin position="413"/>
        <end position="456"/>
    </location>
</feature>
<evidence type="ECO:0000256" key="5">
    <source>
        <dbReference type="ARBA" id="ARBA00022989"/>
    </source>
</evidence>
<dbReference type="AlphaFoldDB" id="A0A0R3U3H0"/>
<dbReference type="Pfam" id="PF23082">
    <property type="entry name" value="Myb_DNA-binding_2"/>
    <property type="match status" value="1"/>
</dbReference>
<gene>
    <name evidence="13" type="ORF">MCOS_LOCUS1112</name>
</gene>
<feature type="transmembrane region" description="Helical" evidence="9">
    <location>
        <begin position="101"/>
        <end position="120"/>
    </location>
</feature>
<comment type="subcellular location">
    <subcellularLocation>
        <location evidence="1">Cytoplasm</location>
        <location evidence="1">Cytosol</location>
    </subcellularLocation>
    <subcellularLocation>
        <location evidence="7">Endomembrane system</location>
        <topology evidence="7">Single-pass membrane protein</topology>
    </subcellularLocation>
</comment>
<dbReference type="STRING" id="53468.A0A0R3U3H0"/>
<feature type="region of interest" description="Disordered" evidence="8">
    <location>
        <begin position="326"/>
        <end position="375"/>
    </location>
</feature>
<keyword evidence="6 9" id="KW-0472">Membrane</keyword>
<sequence>MFDLIEELDKNFYEFLNVPNTALASDIKRAYRKLSLEMHPDKNVNDPDAHVKFRQLSVIYQILKDKDRRERYDDVLENGMPDWKTPVFYYRKLRKMSNLEIGLLSSILVITIHFATLWGLTFERRWNLRERLENHMKRHKASEKRKVAIDIEIAEQLKAIPWPNFLDILPIALVRGIFSFILSVPTLCRELRQTLFHSVEQVIKERQELKEIKKMQSERLQKRGQKKRHTVETGGRQQNPVAEFDELTPSVYQISNLVSTCEEVSEKEPEGTEQPWTADDELLLVRLANKYPGGYPNRWKKIAEMLGRTVSDVTSKAATIASDLSSRSLLSPSVDESSGEESDEDDYYLSKRKAKRAGKPLPKSESQPEPSQEPLGELYYSLSSSLVSFLSLPFLFMPTITRNNRHQHVVDDAGEEADDDDDSGDVYVSRKKQKQSAKTAATSNTNSPEVPGSTGWSQKEQNQLETAISAIPKGTPERWHLIAECVPSKTPVSWGIKICQYLLDLVSSMLENQPIYLLISFNLVKPV</sequence>
<dbReference type="SMART" id="SM00717">
    <property type="entry name" value="SANT"/>
    <property type="match status" value="2"/>
</dbReference>
<evidence type="ECO:0000256" key="6">
    <source>
        <dbReference type="ARBA" id="ARBA00023136"/>
    </source>
</evidence>
<dbReference type="Gene3D" id="1.10.10.60">
    <property type="entry name" value="Homeodomain-like"/>
    <property type="match status" value="2"/>
</dbReference>
<dbReference type="InterPro" id="IPR001623">
    <property type="entry name" value="DnaJ_domain"/>
</dbReference>
<keyword evidence="3 9" id="KW-0812">Transmembrane</keyword>
<feature type="compositionally biased region" description="Acidic residues" evidence="8">
    <location>
        <begin position="337"/>
        <end position="347"/>
    </location>
</feature>
<dbReference type="PANTHER" id="PTHR44653">
    <property type="entry name" value="DNAJ HOMOLOG SUBFAMILY C MEMBER 1"/>
    <property type="match status" value="1"/>
</dbReference>
<dbReference type="Pfam" id="PF00226">
    <property type="entry name" value="DnaJ"/>
    <property type="match status" value="1"/>
</dbReference>
<dbReference type="SUPFAM" id="SSF46689">
    <property type="entry name" value="Homeodomain-like"/>
    <property type="match status" value="2"/>
</dbReference>
<evidence type="ECO:0000256" key="9">
    <source>
        <dbReference type="SAM" id="Phobius"/>
    </source>
</evidence>
<organism evidence="13 14">
    <name type="scientific">Mesocestoides corti</name>
    <name type="common">Flatworm</name>
    <dbReference type="NCBI Taxonomy" id="53468"/>
    <lineage>
        <taxon>Eukaryota</taxon>
        <taxon>Metazoa</taxon>
        <taxon>Spiralia</taxon>
        <taxon>Lophotrochozoa</taxon>
        <taxon>Platyhelminthes</taxon>
        <taxon>Cestoda</taxon>
        <taxon>Eucestoda</taxon>
        <taxon>Cyclophyllidea</taxon>
        <taxon>Mesocestoididae</taxon>
        <taxon>Mesocestoides</taxon>
    </lineage>
</organism>
<dbReference type="InterPro" id="IPR009057">
    <property type="entry name" value="Homeodomain-like_sf"/>
</dbReference>
<dbReference type="PRINTS" id="PR00625">
    <property type="entry name" value="JDOMAIN"/>
</dbReference>
<evidence type="ECO:0000313" key="14">
    <source>
        <dbReference type="Proteomes" id="UP000267029"/>
    </source>
</evidence>
<dbReference type="CDD" id="cd06257">
    <property type="entry name" value="DnaJ"/>
    <property type="match status" value="1"/>
</dbReference>
<dbReference type="EMBL" id="UXSR01000123">
    <property type="protein sequence ID" value="VDD75109.1"/>
    <property type="molecule type" value="Genomic_DNA"/>
</dbReference>
<evidence type="ECO:0000259" key="10">
    <source>
        <dbReference type="PROSITE" id="PS50076"/>
    </source>
</evidence>
<dbReference type="GO" id="GO:0005829">
    <property type="term" value="C:cytosol"/>
    <property type="evidence" value="ECO:0007669"/>
    <property type="project" value="UniProtKB-SubCell"/>
</dbReference>
<dbReference type="OrthoDB" id="10250354at2759"/>
<evidence type="ECO:0000256" key="8">
    <source>
        <dbReference type="SAM" id="MobiDB-lite"/>
    </source>
</evidence>
<proteinExistence type="predicted"/>
<feature type="domain" description="J" evidence="10">
    <location>
        <begin position="11"/>
        <end position="76"/>
    </location>
</feature>
<evidence type="ECO:0000256" key="2">
    <source>
        <dbReference type="ARBA" id="ARBA00014469"/>
    </source>
</evidence>
<accession>A0A0R3U3H0</accession>
<name>A0A0R3U3H0_MESCO</name>
<dbReference type="InterPro" id="IPR001005">
    <property type="entry name" value="SANT/Myb"/>
</dbReference>
<dbReference type="PROSITE" id="PS00636">
    <property type="entry name" value="DNAJ_1"/>
    <property type="match status" value="1"/>
</dbReference>
<dbReference type="InterPro" id="IPR036869">
    <property type="entry name" value="J_dom_sf"/>
</dbReference>
<dbReference type="Proteomes" id="UP000267029">
    <property type="component" value="Unassembled WGS sequence"/>
</dbReference>
<evidence type="ECO:0000313" key="13">
    <source>
        <dbReference type="EMBL" id="VDD75109.1"/>
    </source>
</evidence>
<feature type="compositionally biased region" description="Acidic residues" evidence="8">
    <location>
        <begin position="413"/>
        <end position="424"/>
    </location>
</feature>
<feature type="compositionally biased region" description="Low complexity" evidence="8">
    <location>
        <begin position="326"/>
        <end position="336"/>
    </location>
</feature>
<evidence type="ECO:0000256" key="4">
    <source>
        <dbReference type="ARBA" id="ARBA00022729"/>
    </source>
</evidence>
<keyword evidence="4" id="KW-0732">Signal</keyword>
<feature type="compositionally biased region" description="Polar residues" evidence="8">
    <location>
        <begin position="444"/>
        <end position="456"/>
    </location>
</feature>
<dbReference type="PROSITE" id="PS50090">
    <property type="entry name" value="MYB_LIKE"/>
    <property type="match status" value="1"/>
</dbReference>
<dbReference type="InterPro" id="IPR017930">
    <property type="entry name" value="Myb_dom"/>
</dbReference>
<dbReference type="PROSITE" id="PS51294">
    <property type="entry name" value="HTH_MYB"/>
    <property type="match status" value="1"/>
</dbReference>
<keyword evidence="5 9" id="KW-1133">Transmembrane helix</keyword>
<reference evidence="13 14" key="1">
    <citation type="submission" date="2018-10" db="EMBL/GenBank/DDBJ databases">
        <authorList>
            <consortium name="Pathogen Informatics"/>
        </authorList>
    </citation>
    <scope>NUCLEOTIDE SEQUENCE [LARGE SCALE GENOMIC DNA]</scope>
</reference>
<dbReference type="PANTHER" id="PTHR44653:SF2">
    <property type="entry name" value="DNAJ HOMOLOG SUBFAMILY C MEMBER 1"/>
    <property type="match status" value="1"/>
</dbReference>
<feature type="domain" description="HTH myb-type" evidence="12">
    <location>
        <begin position="274"/>
        <end position="325"/>
    </location>
</feature>
<dbReference type="SUPFAM" id="SSF46565">
    <property type="entry name" value="Chaperone J-domain"/>
    <property type="match status" value="1"/>
</dbReference>
<dbReference type="GO" id="GO:0012505">
    <property type="term" value="C:endomembrane system"/>
    <property type="evidence" value="ECO:0007669"/>
    <property type="project" value="UniProtKB-SubCell"/>
</dbReference>
<feature type="domain" description="Myb-like" evidence="11">
    <location>
        <begin position="268"/>
        <end position="321"/>
    </location>
</feature>
<dbReference type="InterPro" id="IPR052606">
    <property type="entry name" value="DnaJ_domain_protein"/>
</dbReference>
<evidence type="ECO:0000259" key="11">
    <source>
        <dbReference type="PROSITE" id="PS50090"/>
    </source>
</evidence>
<dbReference type="SMART" id="SM00271">
    <property type="entry name" value="DnaJ"/>
    <property type="match status" value="1"/>
</dbReference>
<protein>
    <recommendedName>
        <fullName evidence="2">DnaJ homolog subfamily C member 2</fullName>
    </recommendedName>
</protein>
<dbReference type="CDD" id="cd00167">
    <property type="entry name" value="SANT"/>
    <property type="match status" value="2"/>
</dbReference>
<keyword evidence="14" id="KW-1185">Reference proteome</keyword>
<dbReference type="Gene3D" id="1.10.287.110">
    <property type="entry name" value="DnaJ domain"/>
    <property type="match status" value="1"/>
</dbReference>
<evidence type="ECO:0000256" key="1">
    <source>
        <dbReference type="ARBA" id="ARBA00004514"/>
    </source>
</evidence>
<dbReference type="InterPro" id="IPR018253">
    <property type="entry name" value="DnaJ_domain_CS"/>
</dbReference>